<keyword evidence="6" id="KW-1185">Reference proteome</keyword>
<dbReference type="AlphaFoldDB" id="A0A5M4FA02"/>
<reference evidence="5" key="1">
    <citation type="submission" date="2019-09" db="EMBL/GenBank/DDBJ databases">
        <authorList>
            <person name="Li J."/>
        </authorList>
    </citation>
    <scope>NUCLEOTIDE SEQUENCE [LARGE SCALE GENOMIC DNA]</scope>
    <source>
        <strain evidence="5">JCM 14732</strain>
    </source>
</reference>
<dbReference type="GO" id="GO:0004081">
    <property type="term" value="F:bis(5'-nucleosyl)-tetraphosphatase (asymmetrical) activity"/>
    <property type="evidence" value="ECO:0007669"/>
    <property type="project" value="TreeGrafter"/>
</dbReference>
<dbReference type="CDD" id="cd03673">
    <property type="entry name" value="NUDIX_Ap6A_hydrolase"/>
    <property type="match status" value="1"/>
</dbReference>
<dbReference type="CDD" id="cd07067">
    <property type="entry name" value="HP_PGM_like"/>
    <property type="match status" value="1"/>
</dbReference>
<dbReference type="SMART" id="SM00855">
    <property type="entry name" value="PGAM"/>
    <property type="match status" value="1"/>
</dbReference>
<dbReference type="InterPro" id="IPR029033">
    <property type="entry name" value="His_PPase_superfam"/>
</dbReference>
<comment type="caution">
    <text evidence="5">The sequence shown here is derived from an EMBL/GenBank/DDBJ whole genome shotgun (WGS) entry which is preliminary data.</text>
</comment>
<dbReference type="RefSeq" id="WP_149689872.1">
    <property type="nucleotide sequence ID" value="NZ_SDPQ02000003.1"/>
</dbReference>
<dbReference type="InterPro" id="IPR020084">
    <property type="entry name" value="NUDIX_hydrolase_CS"/>
</dbReference>
<dbReference type="GO" id="GO:0006754">
    <property type="term" value="P:ATP biosynthetic process"/>
    <property type="evidence" value="ECO:0007669"/>
    <property type="project" value="TreeGrafter"/>
</dbReference>
<dbReference type="SUPFAM" id="SSF53254">
    <property type="entry name" value="Phosphoglycerate mutase-like"/>
    <property type="match status" value="1"/>
</dbReference>
<dbReference type="PROSITE" id="PS00893">
    <property type="entry name" value="NUDIX_BOX"/>
    <property type="match status" value="1"/>
</dbReference>
<evidence type="ECO:0000256" key="1">
    <source>
        <dbReference type="ARBA" id="ARBA00005582"/>
    </source>
</evidence>
<dbReference type="OrthoDB" id="4287477at2"/>
<dbReference type="EMBL" id="SDPQ02000003">
    <property type="protein sequence ID" value="KAA1395205.1"/>
    <property type="molecule type" value="Genomic_DNA"/>
</dbReference>
<dbReference type="PANTHER" id="PTHR21340">
    <property type="entry name" value="DIADENOSINE 5,5-P1,P4-TETRAPHOSPHATE PYROPHOSPHOHYDROLASE MUTT"/>
    <property type="match status" value="1"/>
</dbReference>
<protein>
    <submittedName>
        <fullName evidence="5">NUDIX hydrolase</fullName>
    </submittedName>
</protein>
<organism evidence="5 6">
    <name type="scientific">Aeromicrobium ginsengisoli</name>
    <dbReference type="NCBI Taxonomy" id="363867"/>
    <lineage>
        <taxon>Bacteria</taxon>
        <taxon>Bacillati</taxon>
        <taxon>Actinomycetota</taxon>
        <taxon>Actinomycetes</taxon>
        <taxon>Propionibacteriales</taxon>
        <taxon>Nocardioidaceae</taxon>
        <taxon>Aeromicrobium</taxon>
    </lineage>
</organism>
<dbReference type="InterPro" id="IPR000086">
    <property type="entry name" value="NUDIX_hydrolase_dom"/>
</dbReference>
<evidence type="ECO:0000256" key="3">
    <source>
        <dbReference type="RuleBase" id="RU003476"/>
    </source>
</evidence>
<dbReference type="InterPro" id="IPR020476">
    <property type="entry name" value="Nudix_hydrolase"/>
</dbReference>
<keyword evidence="2 3" id="KW-0378">Hydrolase</keyword>
<evidence type="ECO:0000259" key="4">
    <source>
        <dbReference type="PROSITE" id="PS51462"/>
    </source>
</evidence>
<feature type="domain" description="Nudix hydrolase" evidence="4">
    <location>
        <begin position="5"/>
        <end position="141"/>
    </location>
</feature>
<dbReference type="InterPro" id="IPR015797">
    <property type="entry name" value="NUDIX_hydrolase-like_dom_sf"/>
</dbReference>
<dbReference type="PRINTS" id="PR00502">
    <property type="entry name" value="NUDIXFAMILY"/>
</dbReference>
<dbReference type="Pfam" id="PF00300">
    <property type="entry name" value="His_Phos_1"/>
    <property type="match status" value="1"/>
</dbReference>
<name>A0A5M4FA02_9ACTN</name>
<accession>A0A5M4FA02</accession>
<evidence type="ECO:0000313" key="6">
    <source>
        <dbReference type="Proteomes" id="UP000380867"/>
    </source>
</evidence>
<gene>
    <name evidence="5" type="ORF">ESP70_013600</name>
</gene>
<proteinExistence type="inferred from homology"/>
<comment type="similarity">
    <text evidence="1 3">Belongs to the Nudix hydrolase family.</text>
</comment>
<dbReference type="Proteomes" id="UP000380867">
    <property type="component" value="Unassembled WGS sequence"/>
</dbReference>
<dbReference type="SUPFAM" id="SSF55811">
    <property type="entry name" value="Nudix"/>
    <property type="match status" value="1"/>
</dbReference>
<dbReference type="InterPro" id="IPR051325">
    <property type="entry name" value="Nudix_hydrolase_domain"/>
</dbReference>
<dbReference type="InterPro" id="IPR013078">
    <property type="entry name" value="His_Pase_superF_clade-1"/>
</dbReference>
<dbReference type="Gene3D" id="3.40.50.1240">
    <property type="entry name" value="Phosphoglycerate mutase-like"/>
    <property type="match status" value="1"/>
</dbReference>
<evidence type="ECO:0000313" key="5">
    <source>
        <dbReference type="EMBL" id="KAA1395205.1"/>
    </source>
</evidence>
<dbReference type="PROSITE" id="PS51462">
    <property type="entry name" value="NUDIX"/>
    <property type="match status" value="1"/>
</dbReference>
<evidence type="ECO:0000256" key="2">
    <source>
        <dbReference type="ARBA" id="ARBA00022801"/>
    </source>
</evidence>
<dbReference type="Gene3D" id="3.90.79.10">
    <property type="entry name" value="Nucleoside Triphosphate Pyrophosphohydrolase"/>
    <property type="match status" value="1"/>
</dbReference>
<dbReference type="GO" id="GO:0006167">
    <property type="term" value="P:AMP biosynthetic process"/>
    <property type="evidence" value="ECO:0007669"/>
    <property type="project" value="TreeGrafter"/>
</dbReference>
<sequence length="295" mass="32809">MPSERIINAAGGVVWRKRTTASRAEPRVDVLVVHRPSYDDWSFPKGKVDPGEALQATAVREIFEETGLRVRLGPPLVQVRYPIAAGTKVVDYWSARAIGEGANEAFEPNKEVDELRWVGVREARELLTYAHDIEVLEDFRSLRERQGHRARTLIVARHGKAASRDDYEDDLERPLTAVGVEQAQALVPLLAAYGVRRVVSSPAVRCAQTVEPYAHSISTFLEIDDRLAEDTRAAQVERSVAALLDRKKPVVLCSHRPTLPWVFDAIGSDVHQLATGEAIVVHHRKGTIIATEKLP</sequence>
<dbReference type="PANTHER" id="PTHR21340:SF0">
    <property type="entry name" value="BIS(5'-NUCLEOSYL)-TETRAPHOSPHATASE [ASYMMETRICAL]"/>
    <property type="match status" value="1"/>
</dbReference>
<dbReference type="Pfam" id="PF00293">
    <property type="entry name" value="NUDIX"/>
    <property type="match status" value="1"/>
</dbReference>